<accession>V3Z4J6</accession>
<proteinExistence type="predicted"/>
<keyword evidence="2" id="KW-1185">Reference proteome</keyword>
<gene>
    <name evidence="1" type="ORF">LOTGIDRAFT_155096</name>
</gene>
<reference evidence="1 2" key="1">
    <citation type="journal article" date="2013" name="Nature">
        <title>Insights into bilaterian evolution from three spiralian genomes.</title>
        <authorList>
            <person name="Simakov O."/>
            <person name="Marletaz F."/>
            <person name="Cho S.J."/>
            <person name="Edsinger-Gonzales E."/>
            <person name="Havlak P."/>
            <person name="Hellsten U."/>
            <person name="Kuo D.H."/>
            <person name="Larsson T."/>
            <person name="Lv J."/>
            <person name="Arendt D."/>
            <person name="Savage R."/>
            <person name="Osoegawa K."/>
            <person name="de Jong P."/>
            <person name="Grimwood J."/>
            <person name="Chapman J.A."/>
            <person name="Shapiro H."/>
            <person name="Aerts A."/>
            <person name="Otillar R.P."/>
            <person name="Terry A.Y."/>
            <person name="Boore J.L."/>
            <person name="Grigoriev I.V."/>
            <person name="Lindberg D.R."/>
            <person name="Seaver E.C."/>
            <person name="Weisblat D.A."/>
            <person name="Putnam N.H."/>
            <person name="Rokhsar D.S."/>
        </authorList>
    </citation>
    <scope>NUCLEOTIDE SEQUENCE [LARGE SCALE GENOMIC DNA]</scope>
</reference>
<dbReference type="HOGENOM" id="CLU_1733577_0_0_1"/>
<dbReference type="AlphaFoldDB" id="V3Z4J6"/>
<dbReference type="RefSeq" id="XP_009063849.1">
    <property type="nucleotide sequence ID" value="XM_009065601.1"/>
</dbReference>
<organism evidence="1 2">
    <name type="scientific">Lottia gigantea</name>
    <name type="common">Giant owl limpet</name>
    <dbReference type="NCBI Taxonomy" id="225164"/>
    <lineage>
        <taxon>Eukaryota</taxon>
        <taxon>Metazoa</taxon>
        <taxon>Spiralia</taxon>
        <taxon>Lophotrochozoa</taxon>
        <taxon>Mollusca</taxon>
        <taxon>Gastropoda</taxon>
        <taxon>Patellogastropoda</taxon>
        <taxon>Lottioidea</taxon>
        <taxon>Lottiidae</taxon>
        <taxon>Lottia</taxon>
    </lineage>
</organism>
<sequence>MDVEDGGIDFLDSSLADNMLNENDELPTNCSFSAIDDILPDLTCSEEQMPNLVKHRISRGRYSITSDNPLSVRYYEKKSRTLWLDNEADYLINQSDILAKIKPPELSLCGTRVYYEFPSVKVVLFCKSKVNFHNRSFITNLSIEIKSPPRT</sequence>
<dbReference type="GeneID" id="20236581"/>
<evidence type="ECO:0000313" key="2">
    <source>
        <dbReference type="Proteomes" id="UP000030746"/>
    </source>
</evidence>
<dbReference type="CTD" id="20236581"/>
<protein>
    <submittedName>
        <fullName evidence="1">Uncharacterized protein</fullName>
    </submittedName>
</protein>
<dbReference type="Proteomes" id="UP000030746">
    <property type="component" value="Unassembled WGS sequence"/>
</dbReference>
<dbReference type="KEGG" id="lgi:LOTGIDRAFT_155096"/>
<evidence type="ECO:0000313" key="1">
    <source>
        <dbReference type="EMBL" id="ESO85608.1"/>
    </source>
</evidence>
<name>V3Z4J6_LOTGI</name>
<dbReference type="EMBL" id="KB203274">
    <property type="protein sequence ID" value="ESO85608.1"/>
    <property type="molecule type" value="Genomic_DNA"/>
</dbReference>